<dbReference type="SUPFAM" id="SSF52129">
    <property type="entry name" value="Caspase-like"/>
    <property type="match status" value="1"/>
</dbReference>
<dbReference type="NCBIfam" id="NF047436">
    <property type="entry name" value="LA_2272_repeat"/>
    <property type="match status" value="1"/>
</dbReference>
<evidence type="ECO:0000259" key="1">
    <source>
        <dbReference type="Pfam" id="PF00656"/>
    </source>
</evidence>
<name>A0A840SD55_9SPIR</name>
<dbReference type="KEGG" id="trc:DYE49_08105"/>
<dbReference type="AlphaFoldDB" id="A0A840SD55"/>
<dbReference type="Pfam" id="PF00656">
    <property type="entry name" value="Peptidase_C14"/>
    <property type="match status" value="1"/>
</dbReference>
<keyword evidence="4" id="KW-1185">Reference proteome</keyword>
<dbReference type="InterPro" id="IPR058093">
    <property type="entry name" value="LA_2272-like"/>
</dbReference>
<evidence type="ECO:0000313" key="2">
    <source>
        <dbReference type="EMBL" id="MBB5217856.1"/>
    </source>
</evidence>
<proteinExistence type="predicted"/>
<dbReference type="EMBL" id="JACHFR010000001">
    <property type="protein sequence ID" value="MBB5217856.1"/>
    <property type="molecule type" value="Genomic_DNA"/>
</dbReference>
<reference evidence="2 4" key="2">
    <citation type="submission" date="2020-08" db="EMBL/GenBank/DDBJ databases">
        <title>Genomic Encyclopedia of Type Strains, Phase IV (KMG-IV): sequencing the most valuable type-strain genomes for metagenomic binning, comparative biology and taxonomic classification.</title>
        <authorList>
            <person name="Goeker M."/>
        </authorList>
    </citation>
    <scope>NUCLEOTIDE SEQUENCE [LARGE SCALE GENOMIC DNA]</scope>
    <source>
        <strain evidence="2 4">DSM 103679</strain>
    </source>
</reference>
<evidence type="ECO:0000313" key="5">
    <source>
        <dbReference type="Proteomes" id="UP000593591"/>
    </source>
</evidence>
<dbReference type="Proteomes" id="UP000578697">
    <property type="component" value="Unassembled WGS sequence"/>
</dbReference>
<dbReference type="Gene3D" id="3.40.50.1460">
    <property type="match status" value="1"/>
</dbReference>
<dbReference type="EMBL" id="CP031517">
    <property type="protein sequence ID" value="QOS40420.1"/>
    <property type="molecule type" value="Genomic_DNA"/>
</dbReference>
<protein>
    <submittedName>
        <fullName evidence="3">Caspase family protein</fullName>
    </submittedName>
</protein>
<reference evidence="3 5" key="1">
    <citation type="submission" date="2018-08" db="EMBL/GenBank/DDBJ databases">
        <title>The first complete genome of Treponema rectale (CHPAT), a commensal spirochete of the bovine rectum.</title>
        <authorList>
            <person name="Staton G.J."/>
            <person name="Clegg S.R."/>
            <person name="Carter S.D."/>
            <person name="Radford A.D."/>
            <person name="Darby A."/>
            <person name="Hall N."/>
            <person name="Birtles R.J."/>
            <person name="Evans N.J."/>
        </authorList>
    </citation>
    <scope>NUCLEOTIDE SEQUENCE [LARGE SCALE GENOMIC DNA]</scope>
    <source>
        <strain evidence="3 5">CHPA</strain>
    </source>
</reference>
<dbReference type="GO" id="GO:0004197">
    <property type="term" value="F:cysteine-type endopeptidase activity"/>
    <property type="evidence" value="ECO:0007669"/>
    <property type="project" value="InterPro"/>
</dbReference>
<dbReference type="InterPro" id="IPR011600">
    <property type="entry name" value="Pept_C14_caspase"/>
</dbReference>
<accession>A0A840SD55</accession>
<sequence>MKRKEGFSVKKGFLIMLAVFLFPVVSYSQNAAGGESGGVDRYAVFIGCNSAGKNYQKLLYAGTDAMAFQKTMAEIGGISRSNGILLLEPSRTDLDDAMNSIAKKISEKKNGSKRSEFLFYYSGHSDENSLLLGKDRYDYSELKAAINNIPSDVHVVILDSCYSGNFIRTKGGQKQKPFLVDDSSVVKGHAYLSSSSSQEFSQESDEIGSSFFTNSMLTGLRGAADSSGDKKVTLNELYSYAFTETLAKTEKTSAGPQHPNYNITLVGSGDLVLSDITNSDSVLQIAADLTGRFIIRDENGKLISEVNKLHDSPVYLALEQGSYDVMLIERNRTRQGSFTLANGKVFKLSADSFKTVAVEDNRVRGQEDDSNEDNKDNEEKELVYVPVDFSIAANEISRTFGSPLRSNLSFGLFNTNIYELDGILFSGGISSTHVTRGVQAAALFNSTKSLSGVQAAGLFNVAHDTNGVQASSIFNRARDVKGIQAAAIFNSAHDFDGVQASSIFNSARNLRGVQASGIFNAADSINGVQASAIANIAGEINGLQSTGIFNKADYVSESGLQLGIINYAKNLDGIQIGLVNISDDGIFETSFSYTSNNNLRAVLTSGAKRFHSVFGFSMSAKNICRNNYSDGVTYDMIMGFGSRLEFSNLNFDFEIHANEIFHSDRIKEDAEDEVTYYPSARFAAGFAPSSHFKIFTGLIISVEHEKYEDSFYDFNSNIHFKYRDFTFHPEFEAGVSISFN</sequence>
<feature type="domain" description="Peptidase C14 caspase" evidence="1">
    <location>
        <begin position="41"/>
        <end position="262"/>
    </location>
</feature>
<gene>
    <name evidence="3" type="ORF">DYE49_08105</name>
    <name evidence="2" type="ORF">HNP77_000200</name>
</gene>
<dbReference type="InterPro" id="IPR029030">
    <property type="entry name" value="Caspase-like_dom_sf"/>
</dbReference>
<dbReference type="GO" id="GO:0006508">
    <property type="term" value="P:proteolysis"/>
    <property type="evidence" value="ECO:0007669"/>
    <property type="project" value="InterPro"/>
</dbReference>
<dbReference type="Proteomes" id="UP000593591">
    <property type="component" value="Chromosome"/>
</dbReference>
<dbReference type="RefSeq" id="WP_184651300.1">
    <property type="nucleotide sequence ID" value="NZ_JACHFR010000001.1"/>
</dbReference>
<organism evidence="2 4">
    <name type="scientific">Treponema rectale</name>
    <dbReference type="NCBI Taxonomy" id="744512"/>
    <lineage>
        <taxon>Bacteria</taxon>
        <taxon>Pseudomonadati</taxon>
        <taxon>Spirochaetota</taxon>
        <taxon>Spirochaetia</taxon>
        <taxon>Spirochaetales</taxon>
        <taxon>Treponemataceae</taxon>
        <taxon>Treponema</taxon>
    </lineage>
</organism>
<evidence type="ECO:0000313" key="4">
    <source>
        <dbReference type="Proteomes" id="UP000578697"/>
    </source>
</evidence>
<evidence type="ECO:0000313" key="3">
    <source>
        <dbReference type="EMBL" id="QOS40420.1"/>
    </source>
</evidence>